<accession>A0ABR6X5Z6</accession>
<dbReference type="NCBIfam" id="TIGR00051">
    <property type="entry name" value="YbgC/FadM family acyl-CoA thioesterase"/>
    <property type="match status" value="1"/>
</dbReference>
<dbReference type="InterPro" id="IPR006683">
    <property type="entry name" value="Thioestr_dom"/>
</dbReference>
<dbReference type="Pfam" id="PF03061">
    <property type="entry name" value="4HBT"/>
    <property type="match status" value="1"/>
</dbReference>
<dbReference type="InterPro" id="IPR050563">
    <property type="entry name" value="4-hydroxybenzoyl-CoA_TE"/>
</dbReference>
<evidence type="ECO:0000313" key="5">
    <source>
        <dbReference type="Proteomes" id="UP000648257"/>
    </source>
</evidence>
<dbReference type="Proteomes" id="UP000648257">
    <property type="component" value="Unassembled WGS sequence"/>
</dbReference>
<evidence type="ECO:0000256" key="2">
    <source>
        <dbReference type="ARBA" id="ARBA00022801"/>
    </source>
</evidence>
<reference evidence="4 5" key="1">
    <citation type="submission" date="2020-08" db="EMBL/GenBank/DDBJ databases">
        <title>Novel species isolated from subtropical streams in China.</title>
        <authorList>
            <person name="Lu H."/>
        </authorList>
    </citation>
    <scope>NUCLEOTIDE SEQUENCE [LARGE SCALE GENOMIC DNA]</scope>
    <source>
        <strain evidence="4 5">KACC 16656</strain>
    </source>
</reference>
<evidence type="ECO:0000256" key="1">
    <source>
        <dbReference type="ARBA" id="ARBA00005953"/>
    </source>
</evidence>
<dbReference type="RefSeq" id="WP_186922848.1">
    <property type="nucleotide sequence ID" value="NZ_JACOFW010000010.1"/>
</dbReference>
<sequence>MTATFNWPVRVYYEDTDAGGIVFYANYLKFFERARTEWLREIGVHQKQMLAEFNAVFVVKATAVEYHASARLDDELRVTVVVEKTGRASIVFLQEVWCGERMLTSAKVTICCVDMEQWRSMPIPKPVLQLIQPALFVNEK</sequence>
<feature type="domain" description="Thioesterase" evidence="3">
    <location>
        <begin position="19"/>
        <end position="103"/>
    </location>
</feature>
<evidence type="ECO:0000313" key="4">
    <source>
        <dbReference type="EMBL" id="MBC3807764.1"/>
    </source>
</evidence>
<comment type="similarity">
    <text evidence="1">Belongs to the 4-hydroxybenzoyl-CoA thioesterase family.</text>
</comment>
<evidence type="ECO:0000259" key="3">
    <source>
        <dbReference type="Pfam" id="PF03061"/>
    </source>
</evidence>
<dbReference type="PANTHER" id="PTHR31793:SF37">
    <property type="entry name" value="ACYL-COA THIOESTER HYDROLASE YBGC"/>
    <property type="match status" value="1"/>
</dbReference>
<dbReference type="CDD" id="cd00586">
    <property type="entry name" value="4HBT"/>
    <property type="match status" value="1"/>
</dbReference>
<gene>
    <name evidence="4" type="primary">ybgC</name>
    <name evidence="4" type="ORF">H8K52_10450</name>
</gene>
<dbReference type="InterPro" id="IPR006684">
    <property type="entry name" value="YbgC/YbaW"/>
</dbReference>
<comment type="caution">
    <text evidence="4">The sequence shown here is derived from an EMBL/GenBank/DDBJ whole genome shotgun (WGS) entry which is preliminary data.</text>
</comment>
<name>A0ABR6X5Z6_9BURK</name>
<dbReference type="InterPro" id="IPR029069">
    <property type="entry name" value="HotDog_dom_sf"/>
</dbReference>
<dbReference type="PANTHER" id="PTHR31793">
    <property type="entry name" value="4-HYDROXYBENZOYL-COA THIOESTERASE FAMILY MEMBER"/>
    <property type="match status" value="1"/>
</dbReference>
<organism evidence="4 5">
    <name type="scientific">Undibacterium seohonense</name>
    <dbReference type="NCBI Taxonomy" id="1344950"/>
    <lineage>
        <taxon>Bacteria</taxon>
        <taxon>Pseudomonadati</taxon>
        <taxon>Pseudomonadota</taxon>
        <taxon>Betaproteobacteria</taxon>
        <taxon>Burkholderiales</taxon>
        <taxon>Oxalobacteraceae</taxon>
        <taxon>Undibacterium</taxon>
    </lineage>
</organism>
<protein>
    <submittedName>
        <fullName evidence="4">Tol-pal system-associated acyl-CoA thioesterase</fullName>
    </submittedName>
</protein>
<dbReference type="Gene3D" id="3.10.129.10">
    <property type="entry name" value="Hotdog Thioesterase"/>
    <property type="match status" value="1"/>
</dbReference>
<dbReference type="EMBL" id="JACOFW010000010">
    <property type="protein sequence ID" value="MBC3807764.1"/>
    <property type="molecule type" value="Genomic_DNA"/>
</dbReference>
<dbReference type="SUPFAM" id="SSF54637">
    <property type="entry name" value="Thioesterase/thiol ester dehydrase-isomerase"/>
    <property type="match status" value="1"/>
</dbReference>
<proteinExistence type="inferred from homology"/>
<dbReference type="InterPro" id="IPR014166">
    <property type="entry name" value="Tol-Pal_acyl-CoA_thioesterase"/>
</dbReference>
<dbReference type="NCBIfam" id="TIGR02799">
    <property type="entry name" value="thio_ybgC"/>
    <property type="match status" value="1"/>
</dbReference>
<dbReference type="PIRSF" id="PIRSF003230">
    <property type="entry name" value="YbgC"/>
    <property type="match status" value="1"/>
</dbReference>
<keyword evidence="5" id="KW-1185">Reference proteome</keyword>
<keyword evidence="2" id="KW-0378">Hydrolase</keyword>